<evidence type="ECO:0000313" key="4">
    <source>
        <dbReference type="Proteomes" id="UP000076442"/>
    </source>
</evidence>
<evidence type="ECO:0000313" key="3">
    <source>
        <dbReference type="Proteomes" id="UP000032247"/>
    </source>
</evidence>
<proteinExistence type="predicted"/>
<dbReference type="AlphaFoldDB" id="A0A0C3KA97"/>
<protein>
    <submittedName>
        <fullName evidence="1">Uncharacterized protein</fullName>
    </submittedName>
</protein>
<comment type="caution">
    <text evidence="1">The sequence shown here is derived from an EMBL/GenBank/DDBJ whole genome shotgun (WGS) entry which is preliminary data.</text>
</comment>
<gene>
    <name evidence="2" type="ORF">B4122_3472</name>
    <name evidence="1" type="ORF">SC09_Contig19orf00986</name>
</gene>
<dbReference type="EMBL" id="LJZV01000018">
    <property type="protein sequence ID" value="KZD90104.1"/>
    <property type="molecule type" value="Genomic_DNA"/>
</dbReference>
<dbReference type="Proteomes" id="UP000032247">
    <property type="component" value="Unassembled WGS sequence"/>
</dbReference>
<organism evidence="1 3">
    <name type="scientific">Bacillus subtilis</name>
    <dbReference type="NCBI Taxonomy" id="1423"/>
    <lineage>
        <taxon>Bacteria</taxon>
        <taxon>Bacillati</taxon>
        <taxon>Bacillota</taxon>
        <taxon>Bacilli</taxon>
        <taxon>Bacillales</taxon>
        <taxon>Bacillaceae</taxon>
        <taxon>Bacillus</taxon>
    </lineage>
</organism>
<reference evidence="2 4" key="2">
    <citation type="submission" date="2015-09" db="EMBL/GenBank/DDBJ databases">
        <title>Spore heat resistance.</title>
        <authorList>
            <person name="Boekhorst J."/>
            <person name="Berendsen E.M."/>
            <person name="Wells-Bennik M.H."/>
            <person name="Kuipers O.P."/>
        </authorList>
    </citation>
    <scope>NUCLEOTIDE SEQUENCE [LARGE SCALE GENOMIC DNA]</scope>
    <source>
        <strain evidence="2 4">B4122</strain>
    </source>
</reference>
<accession>A0A0C3KA97</accession>
<sequence>MKKKLLLTPYRETAVIMLELYTITKPNPHNKTIANISE</sequence>
<evidence type="ECO:0000313" key="2">
    <source>
        <dbReference type="EMBL" id="KZD90104.1"/>
    </source>
</evidence>
<reference evidence="1 3" key="1">
    <citation type="submission" date="2014-12" db="EMBL/GenBank/DDBJ databases">
        <title>Comparative genome analysis of Bacillus coagulans HM-08, Clostridium butyricum HM-68, Bacillus subtilis HM-66 and Bacillus licheniformis BL-09.</title>
        <authorList>
            <person name="Zhang H."/>
        </authorList>
    </citation>
    <scope>NUCLEOTIDE SEQUENCE [LARGE SCALE GENOMIC DNA]</scope>
    <source>
        <strain evidence="1 3">HM-66</strain>
    </source>
</reference>
<evidence type="ECO:0000313" key="1">
    <source>
        <dbReference type="EMBL" id="KIU12490.1"/>
    </source>
</evidence>
<name>A0A0C3KA97_BACIU</name>
<dbReference type="Proteomes" id="UP000076442">
    <property type="component" value="Unassembled WGS sequence"/>
</dbReference>
<dbReference type="EMBL" id="JXBC01000002">
    <property type="protein sequence ID" value="KIU12490.1"/>
    <property type="molecule type" value="Genomic_DNA"/>
</dbReference>